<keyword evidence="2" id="KW-1185">Reference proteome</keyword>
<protein>
    <submittedName>
        <fullName evidence="1">Uncharacterized protein</fullName>
    </submittedName>
</protein>
<name>B2A1F0_NATTJ</name>
<dbReference type="EMBL" id="CP001034">
    <property type="protein sequence ID" value="ACB84690.1"/>
    <property type="molecule type" value="Genomic_DNA"/>
</dbReference>
<evidence type="ECO:0000313" key="2">
    <source>
        <dbReference type="Proteomes" id="UP000001683"/>
    </source>
</evidence>
<accession>B2A1F0</accession>
<sequence length="141" mass="16242">MLEEVNFVKVYKNTDKCCQECNDCQTNECLIGFCKQLISEAMEKDEFYVNNGVDCIPTHDLKAYDKQDILEAVGEILKQCKNCKLYHDEDCLINVSRSALEYILTGQTFEYEGSAFVYLNDIRQSDQELGESLAQIYMKDS</sequence>
<dbReference type="KEGG" id="nth:Nther_1107"/>
<dbReference type="STRING" id="457570.Nther_1107"/>
<dbReference type="eggNOG" id="ENOG50333K8">
    <property type="taxonomic scope" value="Bacteria"/>
</dbReference>
<proteinExistence type="predicted"/>
<dbReference type="RefSeq" id="WP_012447565.1">
    <property type="nucleotide sequence ID" value="NC_010718.1"/>
</dbReference>
<dbReference type="InParanoid" id="B2A1F0"/>
<gene>
    <name evidence="1" type="ordered locus">Nther_1107</name>
</gene>
<dbReference type="Proteomes" id="UP000001683">
    <property type="component" value="Chromosome"/>
</dbReference>
<reference evidence="1 2" key="2">
    <citation type="journal article" date="2011" name="J. Bacteriol.">
        <title>Complete genome sequence of the anaerobic, halophilic alkalithermophile Natranaerobius thermophilus JW/NM-WN-LF.</title>
        <authorList>
            <person name="Zhao B."/>
            <person name="Mesbah N.M."/>
            <person name="Dalin E."/>
            <person name="Goodwin L."/>
            <person name="Nolan M."/>
            <person name="Pitluck S."/>
            <person name="Chertkov O."/>
            <person name="Brettin T.S."/>
            <person name="Han J."/>
            <person name="Larimer F.W."/>
            <person name="Land M.L."/>
            <person name="Hauser L."/>
            <person name="Kyrpides N."/>
            <person name="Wiegel J."/>
        </authorList>
    </citation>
    <scope>NUCLEOTIDE SEQUENCE [LARGE SCALE GENOMIC DNA]</scope>
    <source>
        <strain evidence="2">ATCC BAA-1301 / DSM 18059 / JW/NM-WN-LF</strain>
    </source>
</reference>
<reference evidence="1 2" key="1">
    <citation type="submission" date="2008-04" db="EMBL/GenBank/DDBJ databases">
        <title>Complete sequence of chromosome of Natranaerobius thermophilus JW/NM-WN-LF.</title>
        <authorList>
            <consortium name="US DOE Joint Genome Institute"/>
            <person name="Copeland A."/>
            <person name="Lucas S."/>
            <person name="Lapidus A."/>
            <person name="Glavina del Rio T."/>
            <person name="Dalin E."/>
            <person name="Tice H."/>
            <person name="Bruce D."/>
            <person name="Goodwin L."/>
            <person name="Pitluck S."/>
            <person name="Chertkov O."/>
            <person name="Brettin T."/>
            <person name="Detter J.C."/>
            <person name="Han C."/>
            <person name="Kuske C.R."/>
            <person name="Schmutz J."/>
            <person name="Larimer F."/>
            <person name="Land M."/>
            <person name="Hauser L."/>
            <person name="Kyrpides N."/>
            <person name="Lykidis A."/>
            <person name="Mesbah N.M."/>
            <person name="Wiegel J."/>
        </authorList>
    </citation>
    <scope>NUCLEOTIDE SEQUENCE [LARGE SCALE GENOMIC DNA]</scope>
    <source>
        <strain evidence="2">ATCC BAA-1301 / DSM 18059 / JW/NM-WN-LF</strain>
    </source>
</reference>
<evidence type="ECO:0000313" key="1">
    <source>
        <dbReference type="EMBL" id="ACB84690.1"/>
    </source>
</evidence>
<dbReference type="AlphaFoldDB" id="B2A1F0"/>
<dbReference type="OrthoDB" id="1681497at2"/>
<organism evidence="1 2">
    <name type="scientific">Natranaerobius thermophilus (strain ATCC BAA-1301 / DSM 18059 / JW/NM-WN-LF)</name>
    <dbReference type="NCBI Taxonomy" id="457570"/>
    <lineage>
        <taxon>Bacteria</taxon>
        <taxon>Bacillati</taxon>
        <taxon>Bacillota</taxon>
        <taxon>Clostridia</taxon>
        <taxon>Natranaerobiales</taxon>
        <taxon>Natranaerobiaceae</taxon>
        <taxon>Natranaerobius</taxon>
    </lineage>
</organism>
<dbReference type="HOGENOM" id="CLU_148530_0_0_9"/>